<reference evidence="4 5" key="1">
    <citation type="journal article" date="2016" name="Nat. Commun.">
        <title>Thousands of microbial genomes shed light on interconnected biogeochemical processes in an aquifer system.</title>
        <authorList>
            <person name="Anantharaman K."/>
            <person name="Brown C.T."/>
            <person name="Hug L.A."/>
            <person name="Sharon I."/>
            <person name="Castelle C.J."/>
            <person name="Probst A.J."/>
            <person name="Thomas B.C."/>
            <person name="Singh A."/>
            <person name="Wilkins M.J."/>
            <person name="Karaoz U."/>
            <person name="Brodie E.L."/>
            <person name="Williams K.H."/>
            <person name="Hubbard S.S."/>
            <person name="Banfield J.F."/>
        </authorList>
    </citation>
    <scope>NUCLEOTIDE SEQUENCE [LARGE SCALE GENOMIC DNA]</scope>
</reference>
<evidence type="ECO:0000313" key="4">
    <source>
        <dbReference type="EMBL" id="OGC54696.1"/>
    </source>
</evidence>
<keyword evidence="2" id="KW-0812">Transmembrane</keyword>
<evidence type="ECO:0000256" key="1">
    <source>
        <dbReference type="ARBA" id="ARBA00006068"/>
    </source>
</evidence>
<dbReference type="Pfam" id="PF03816">
    <property type="entry name" value="LytR_cpsA_psr"/>
    <property type="match status" value="1"/>
</dbReference>
<accession>A0A1F4VBT7</accession>
<evidence type="ECO:0000256" key="2">
    <source>
        <dbReference type="SAM" id="Phobius"/>
    </source>
</evidence>
<dbReference type="Proteomes" id="UP000179005">
    <property type="component" value="Unassembled WGS sequence"/>
</dbReference>
<organism evidence="4 5">
    <name type="scientific">candidate division WWE3 bacterium RIFCSPHIGHO2_01_FULL_48_15</name>
    <dbReference type="NCBI Taxonomy" id="1802619"/>
    <lineage>
        <taxon>Bacteria</taxon>
        <taxon>Katanobacteria</taxon>
    </lineage>
</organism>
<dbReference type="STRING" id="1802619.A2797_02320"/>
<dbReference type="AlphaFoldDB" id="A0A1F4VBT7"/>
<gene>
    <name evidence="4" type="ORF">A2797_02320</name>
</gene>
<dbReference type="Gene3D" id="3.40.630.190">
    <property type="entry name" value="LCP protein"/>
    <property type="match status" value="1"/>
</dbReference>
<keyword evidence="2" id="KW-1133">Transmembrane helix</keyword>
<dbReference type="InterPro" id="IPR004474">
    <property type="entry name" value="LytR_CpsA_psr"/>
</dbReference>
<keyword evidence="2" id="KW-0472">Membrane</keyword>
<dbReference type="NCBIfam" id="TIGR00350">
    <property type="entry name" value="lytR_cpsA_psr"/>
    <property type="match status" value="1"/>
</dbReference>
<evidence type="ECO:0000313" key="5">
    <source>
        <dbReference type="Proteomes" id="UP000179005"/>
    </source>
</evidence>
<dbReference type="PANTHER" id="PTHR33392:SF6">
    <property type="entry name" value="POLYISOPRENYL-TEICHOIC ACID--PEPTIDOGLYCAN TEICHOIC ACID TRANSFERASE TAGU"/>
    <property type="match status" value="1"/>
</dbReference>
<name>A0A1F4VBT7_UNCKA</name>
<comment type="similarity">
    <text evidence="1">Belongs to the LytR/CpsA/Psr (LCP) family.</text>
</comment>
<dbReference type="InterPro" id="IPR050922">
    <property type="entry name" value="LytR/CpsA/Psr_CW_biosynth"/>
</dbReference>
<feature type="domain" description="Cell envelope-related transcriptional attenuator" evidence="3">
    <location>
        <begin position="83"/>
        <end position="256"/>
    </location>
</feature>
<sequence>MNRQIDFDKGVKRRSSRGRRAIIAAGILALVASVGIILAKVDLLSPISFVAQLVSPTQLKETDGRVNALILGLDSRGGTGLLNTDTILVGSLSVTGEEPVLISVPRDFWISLAPYSYGRINSAYSVGGTQKDGSFDEGEGAEFAKGKIEGVLGIPIHYFAVIDFEGFKEVIETVGGVEVCVERAFDDYSYPVPGHESDPIISRRYEHLHFNSGCQLMDEETALKYARSRTGTNGEGNDFARVRRQQNVIMGVKDKIFSLNLLTDSGKIVKLYQQFSKSLRTNMTLGELKRALEIAQKVVDFAQVKSLVLDPDSQLVYHPDPASYGGAYVLVPTGGNYEKIHSAIRGLLFVGKTDAEAQSE</sequence>
<dbReference type="PANTHER" id="PTHR33392">
    <property type="entry name" value="POLYISOPRENYL-TEICHOIC ACID--PEPTIDOGLYCAN TEICHOIC ACID TRANSFERASE TAGU"/>
    <property type="match status" value="1"/>
</dbReference>
<protein>
    <recommendedName>
        <fullName evidence="3">Cell envelope-related transcriptional attenuator domain-containing protein</fullName>
    </recommendedName>
</protein>
<evidence type="ECO:0000259" key="3">
    <source>
        <dbReference type="Pfam" id="PF03816"/>
    </source>
</evidence>
<proteinExistence type="inferred from homology"/>
<feature type="transmembrane region" description="Helical" evidence="2">
    <location>
        <begin position="21"/>
        <end position="39"/>
    </location>
</feature>
<comment type="caution">
    <text evidence="4">The sequence shown here is derived from an EMBL/GenBank/DDBJ whole genome shotgun (WGS) entry which is preliminary data.</text>
</comment>
<dbReference type="EMBL" id="MEVC01000019">
    <property type="protein sequence ID" value="OGC54696.1"/>
    <property type="molecule type" value="Genomic_DNA"/>
</dbReference>